<dbReference type="InterPro" id="IPR035965">
    <property type="entry name" value="PAS-like_dom_sf"/>
</dbReference>
<dbReference type="InterPro" id="IPR000014">
    <property type="entry name" value="PAS"/>
</dbReference>
<keyword evidence="4" id="KW-0808">Transferase</keyword>
<dbReference type="Gene3D" id="3.30.450.20">
    <property type="entry name" value="PAS domain"/>
    <property type="match status" value="1"/>
</dbReference>
<evidence type="ECO:0000259" key="9">
    <source>
        <dbReference type="PROSITE" id="PS50113"/>
    </source>
</evidence>
<sequence length="389" mass="43162">MDVQEKLTFDVLSLQPNLLMAALNAAANSILITDELTPGAPIIYCNRAFEALTGYTSADVMGRNCRFLQGKNTTQDARIIIQETIANGSDCLVELKNYRKDGSWFWNELYLSPIRNIHGIVTNYVGIQNDITARKQQVLTLKTQLDQSRKLQNLKDEFISVASHELKTPLTTLKASLQLLAKLKNDLASRMLPLLIDQSVKSMEKISVVVNDLLTFTRVNEGQLQLSKSLFKIADMVNSHCDYIADGGKYEVIIQDDTDLEIHADEGRLGQVIVNLVNNAMRYSPKSMVIRVLIERERGGAKVSVSDDGPGIAAERIPHLFERYYRASHAGTHHSGLGLGLYISSEIVKRHEGQIGVNTELGVGSTFWFTLPQDFAANSKLSQKLTVAG</sequence>
<comment type="caution">
    <text evidence="10">The sequence shown here is derived from an EMBL/GenBank/DDBJ whole genome shotgun (WGS) entry which is preliminary data.</text>
</comment>
<dbReference type="EMBL" id="JACWMX010000002">
    <property type="protein sequence ID" value="MBD1392572.1"/>
    <property type="molecule type" value="Genomic_DNA"/>
</dbReference>
<dbReference type="InterPro" id="IPR004358">
    <property type="entry name" value="Sig_transdc_His_kin-like_C"/>
</dbReference>
<dbReference type="CDD" id="cd00082">
    <property type="entry name" value="HisKA"/>
    <property type="match status" value="1"/>
</dbReference>
<dbReference type="Gene3D" id="3.30.565.10">
    <property type="entry name" value="Histidine kinase-like ATPase, C-terminal domain"/>
    <property type="match status" value="1"/>
</dbReference>
<dbReference type="FunFam" id="3.30.565.10:FF:000006">
    <property type="entry name" value="Sensor histidine kinase WalK"/>
    <property type="match status" value="1"/>
</dbReference>
<accession>A0A926NQ12</accession>
<evidence type="ECO:0000256" key="1">
    <source>
        <dbReference type="ARBA" id="ARBA00000085"/>
    </source>
</evidence>
<dbReference type="CDD" id="cd00075">
    <property type="entry name" value="HATPase"/>
    <property type="match status" value="1"/>
</dbReference>
<dbReference type="InterPro" id="IPR036097">
    <property type="entry name" value="HisK_dim/P_sf"/>
</dbReference>
<evidence type="ECO:0000259" key="8">
    <source>
        <dbReference type="PROSITE" id="PS50112"/>
    </source>
</evidence>
<dbReference type="InterPro" id="IPR005467">
    <property type="entry name" value="His_kinase_dom"/>
</dbReference>
<dbReference type="SMART" id="SM00388">
    <property type="entry name" value="HisKA"/>
    <property type="match status" value="1"/>
</dbReference>
<dbReference type="EC" id="2.7.13.3" evidence="2"/>
<dbReference type="InterPro" id="IPR003661">
    <property type="entry name" value="HisK_dim/P_dom"/>
</dbReference>
<dbReference type="InterPro" id="IPR036890">
    <property type="entry name" value="HATPase_C_sf"/>
</dbReference>
<dbReference type="CDD" id="cd00130">
    <property type="entry name" value="PAS"/>
    <property type="match status" value="1"/>
</dbReference>
<dbReference type="InterPro" id="IPR001610">
    <property type="entry name" value="PAC"/>
</dbReference>
<dbReference type="AlphaFoldDB" id="A0A926NQ12"/>
<dbReference type="Pfam" id="PF02518">
    <property type="entry name" value="HATPase_c"/>
    <property type="match status" value="1"/>
</dbReference>
<reference evidence="10" key="1">
    <citation type="submission" date="2020-09" db="EMBL/GenBank/DDBJ databases">
        <title>Novel species of Mucilaginibacter isolated from a glacier on the Tibetan Plateau.</title>
        <authorList>
            <person name="Liu Q."/>
            <person name="Xin Y.-H."/>
        </authorList>
    </citation>
    <scope>NUCLEOTIDE SEQUENCE</scope>
    <source>
        <strain evidence="10">ZB1P21</strain>
    </source>
</reference>
<evidence type="ECO:0000259" key="7">
    <source>
        <dbReference type="PROSITE" id="PS50109"/>
    </source>
</evidence>
<proteinExistence type="predicted"/>
<name>A0A926NQ12_9SPHI</name>
<feature type="domain" description="Histidine kinase" evidence="7">
    <location>
        <begin position="161"/>
        <end position="375"/>
    </location>
</feature>
<dbReference type="InterPro" id="IPR050736">
    <property type="entry name" value="Sensor_HK_Regulatory"/>
</dbReference>
<dbReference type="Pfam" id="PF13426">
    <property type="entry name" value="PAS_9"/>
    <property type="match status" value="1"/>
</dbReference>
<dbReference type="SMART" id="SM00086">
    <property type="entry name" value="PAC"/>
    <property type="match status" value="1"/>
</dbReference>
<keyword evidence="3" id="KW-0597">Phosphoprotein</keyword>
<dbReference type="Proteomes" id="UP000619078">
    <property type="component" value="Unassembled WGS sequence"/>
</dbReference>
<evidence type="ECO:0000256" key="2">
    <source>
        <dbReference type="ARBA" id="ARBA00012438"/>
    </source>
</evidence>
<dbReference type="SUPFAM" id="SSF47384">
    <property type="entry name" value="Homodimeric domain of signal transducing histidine kinase"/>
    <property type="match status" value="1"/>
</dbReference>
<dbReference type="GO" id="GO:0000155">
    <property type="term" value="F:phosphorelay sensor kinase activity"/>
    <property type="evidence" value="ECO:0007669"/>
    <property type="project" value="InterPro"/>
</dbReference>
<dbReference type="PANTHER" id="PTHR43711">
    <property type="entry name" value="TWO-COMPONENT HISTIDINE KINASE"/>
    <property type="match status" value="1"/>
</dbReference>
<organism evidence="10 11">
    <name type="scientific">Mucilaginibacter glaciei</name>
    <dbReference type="NCBI Taxonomy" id="2772109"/>
    <lineage>
        <taxon>Bacteria</taxon>
        <taxon>Pseudomonadati</taxon>
        <taxon>Bacteroidota</taxon>
        <taxon>Sphingobacteriia</taxon>
        <taxon>Sphingobacteriales</taxon>
        <taxon>Sphingobacteriaceae</taxon>
        <taxon>Mucilaginibacter</taxon>
    </lineage>
</organism>
<dbReference type="PRINTS" id="PR00344">
    <property type="entry name" value="BCTRLSENSOR"/>
</dbReference>
<dbReference type="SUPFAM" id="SSF55785">
    <property type="entry name" value="PYP-like sensor domain (PAS domain)"/>
    <property type="match status" value="1"/>
</dbReference>
<keyword evidence="11" id="KW-1185">Reference proteome</keyword>
<dbReference type="SMART" id="SM00387">
    <property type="entry name" value="HATPase_c"/>
    <property type="match status" value="1"/>
</dbReference>
<feature type="domain" description="PAS" evidence="8">
    <location>
        <begin position="15"/>
        <end position="88"/>
    </location>
</feature>
<dbReference type="InterPro" id="IPR003594">
    <property type="entry name" value="HATPase_dom"/>
</dbReference>
<evidence type="ECO:0000256" key="5">
    <source>
        <dbReference type="ARBA" id="ARBA00022777"/>
    </source>
</evidence>
<dbReference type="PROSITE" id="PS50109">
    <property type="entry name" value="HIS_KIN"/>
    <property type="match status" value="1"/>
</dbReference>
<dbReference type="PROSITE" id="PS50113">
    <property type="entry name" value="PAC"/>
    <property type="match status" value="1"/>
</dbReference>
<dbReference type="InterPro" id="IPR000700">
    <property type="entry name" value="PAS-assoc_C"/>
</dbReference>
<dbReference type="Gene3D" id="1.10.287.130">
    <property type="match status" value="1"/>
</dbReference>
<dbReference type="NCBIfam" id="TIGR00229">
    <property type="entry name" value="sensory_box"/>
    <property type="match status" value="1"/>
</dbReference>
<evidence type="ECO:0000313" key="10">
    <source>
        <dbReference type="EMBL" id="MBD1392572.1"/>
    </source>
</evidence>
<gene>
    <name evidence="10" type="ORF">IDJ76_05645</name>
</gene>
<evidence type="ECO:0000256" key="6">
    <source>
        <dbReference type="ARBA" id="ARBA00023012"/>
    </source>
</evidence>
<feature type="domain" description="PAC" evidence="9">
    <location>
        <begin position="91"/>
        <end position="143"/>
    </location>
</feature>
<protein>
    <recommendedName>
        <fullName evidence="2">histidine kinase</fullName>
        <ecNumber evidence="2">2.7.13.3</ecNumber>
    </recommendedName>
</protein>
<dbReference type="PANTHER" id="PTHR43711:SF1">
    <property type="entry name" value="HISTIDINE KINASE 1"/>
    <property type="match status" value="1"/>
</dbReference>
<evidence type="ECO:0000256" key="4">
    <source>
        <dbReference type="ARBA" id="ARBA00022679"/>
    </source>
</evidence>
<dbReference type="PROSITE" id="PS50112">
    <property type="entry name" value="PAS"/>
    <property type="match status" value="1"/>
</dbReference>
<dbReference type="Pfam" id="PF00512">
    <property type="entry name" value="HisKA"/>
    <property type="match status" value="1"/>
</dbReference>
<keyword evidence="6" id="KW-0902">Two-component regulatory system</keyword>
<evidence type="ECO:0000313" key="11">
    <source>
        <dbReference type="Proteomes" id="UP000619078"/>
    </source>
</evidence>
<comment type="catalytic activity">
    <reaction evidence="1">
        <text>ATP + protein L-histidine = ADP + protein N-phospho-L-histidine.</text>
        <dbReference type="EC" id="2.7.13.3"/>
    </reaction>
</comment>
<evidence type="ECO:0000256" key="3">
    <source>
        <dbReference type="ARBA" id="ARBA00022553"/>
    </source>
</evidence>
<dbReference type="RefSeq" id="WP_191161644.1">
    <property type="nucleotide sequence ID" value="NZ_JACWMX010000002.1"/>
</dbReference>
<dbReference type="SUPFAM" id="SSF55874">
    <property type="entry name" value="ATPase domain of HSP90 chaperone/DNA topoisomerase II/histidine kinase"/>
    <property type="match status" value="1"/>
</dbReference>
<keyword evidence="5" id="KW-0418">Kinase</keyword>